<feature type="transmembrane region" description="Helical" evidence="5">
    <location>
        <begin position="125"/>
        <end position="146"/>
    </location>
</feature>
<dbReference type="EMBL" id="JARGEI010000013">
    <property type="protein sequence ID" value="KAJ8721674.1"/>
    <property type="molecule type" value="Genomic_DNA"/>
</dbReference>
<evidence type="ECO:0000256" key="5">
    <source>
        <dbReference type="SAM" id="Phobius"/>
    </source>
</evidence>
<dbReference type="Proteomes" id="UP001231518">
    <property type="component" value="Chromosome 12"/>
</dbReference>
<dbReference type="GO" id="GO:0016020">
    <property type="term" value="C:membrane"/>
    <property type="evidence" value="ECO:0007669"/>
    <property type="project" value="UniProtKB-SubCell"/>
</dbReference>
<feature type="transmembrane region" description="Helical" evidence="5">
    <location>
        <begin position="51"/>
        <end position="70"/>
    </location>
</feature>
<organism evidence="7 8">
    <name type="scientific">Mythimna separata</name>
    <name type="common">Oriental armyworm</name>
    <name type="synonym">Pseudaletia separata</name>
    <dbReference type="NCBI Taxonomy" id="271217"/>
    <lineage>
        <taxon>Eukaryota</taxon>
        <taxon>Metazoa</taxon>
        <taxon>Ecdysozoa</taxon>
        <taxon>Arthropoda</taxon>
        <taxon>Hexapoda</taxon>
        <taxon>Insecta</taxon>
        <taxon>Pterygota</taxon>
        <taxon>Neoptera</taxon>
        <taxon>Endopterygota</taxon>
        <taxon>Lepidoptera</taxon>
        <taxon>Glossata</taxon>
        <taxon>Ditrysia</taxon>
        <taxon>Noctuoidea</taxon>
        <taxon>Noctuidae</taxon>
        <taxon>Noctuinae</taxon>
        <taxon>Hadenini</taxon>
        <taxon>Mythimna</taxon>
    </lineage>
</organism>
<dbReference type="Gene3D" id="1.20.1070.10">
    <property type="entry name" value="Rhodopsin 7-helix transmembrane proteins"/>
    <property type="match status" value="1"/>
</dbReference>
<evidence type="ECO:0000256" key="1">
    <source>
        <dbReference type="ARBA" id="ARBA00004141"/>
    </source>
</evidence>
<feature type="domain" description="G-protein coupled receptors family 2 profile 2" evidence="6">
    <location>
        <begin position="17"/>
        <end position="257"/>
    </location>
</feature>
<comment type="caution">
    <text evidence="7">The sequence shown here is derived from an EMBL/GenBank/DDBJ whole genome shotgun (WGS) entry which is preliminary data.</text>
</comment>
<keyword evidence="4 5" id="KW-0472">Membrane</keyword>
<protein>
    <recommendedName>
        <fullName evidence="6">G-protein coupled receptors family 2 profile 2 domain-containing protein</fullName>
    </recommendedName>
</protein>
<dbReference type="InterPro" id="IPR017981">
    <property type="entry name" value="GPCR_2-like_7TM"/>
</dbReference>
<evidence type="ECO:0000259" key="6">
    <source>
        <dbReference type="PROSITE" id="PS50261"/>
    </source>
</evidence>
<gene>
    <name evidence="7" type="ORF">PYW07_002449</name>
</gene>
<feature type="transmembrane region" description="Helical" evidence="5">
    <location>
        <begin position="95"/>
        <end position="113"/>
    </location>
</feature>
<keyword evidence="2 5" id="KW-0812">Transmembrane</keyword>
<feature type="transmembrane region" description="Helical" evidence="5">
    <location>
        <begin position="230"/>
        <end position="254"/>
    </location>
</feature>
<evidence type="ECO:0000256" key="3">
    <source>
        <dbReference type="ARBA" id="ARBA00022989"/>
    </source>
</evidence>
<feature type="transmembrane region" description="Helical" evidence="5">
    <location>
        <begin position="20"/>
        <end position="42"/>
    </location>
</feature>
<reference evidence="7" key="1">
    <citation type="submission" date="2023-03" db="EMBL/GenBank/DDBJ databases">
        <title>Chromosome-level genomes of two armyworms, Mythimna separata and Mythimna loreyi, provide insights into the biosynthesis and reception of sex pheromones.</title>
        <authorList>
            <person name="Zhao H."/>
        </authorList>
    </citation>
    <scope>NUCLEOTIDE SEQUENCE</scope>
    <source>
        <strain evidence="7">BeijingLab</strain>
        <tissue evidence="7">Pupa</tissue>
    </source>
</reference>
<dbReference type="InterPro" id="IPR000832">
    <property type="entry name" value="GPCR_2_secretin-like"/>
</dbReference>
<name>A0AAD8DUB4_MYTSE</name>
<evidence type="ECO:0000256" key="4">
    <source>
        <dbReference type="ARBA" id="ARBA00023136"/>
    </source>
</evidence>
<dbReference type="Pfam" id="PF00002">
    <property type="entry name" value="7tm_2"/>
    <property type="match status" value="1"/>
</dbReference>
<accession>A0AAD8DUB4</accession>
<feature type="transmembrane region" description="Helical" evidence="5">
    <location>
        <begin position="158"/>
        <end position="184"/>
    </location>
</feature>
<keyword evidence="3 5" id="KW-1133">Transmembrane helix</keyword>
<dbReference type="PROSITE" id="PS50261">
    <property type="entry name" value="G_PROTEIN_RECEP_F2_4"/>
    <property type="match status" value="1"/>
</dbReference>
<evidence type="ECO:0000256" key="2">
    <source>
        <dbReference type="ARBA" id="ARBA00022692"/>
    </source>
</evidence>
<proteinExistence type="predicted"/>
<dbReference type="AlphaFoldDB" id="A0AAD8DUB4"/>
<keyword evidence="8" id="KW-1185">Reference proteome</keyword>
<sequence length="298" mass="36094">MFDNQYDWSINFWRYVFRIMPYIVLVLTLAALIYGLTSWFILKKFRNYRNFVFLNAILTFFLLSCLFIIAKEIEFLRTSGLFYNLPHYLITARNHWLLIISHMFYVDIVKVFNQNVQRRYLKSCMFGWGVPLITYLITIPVLHYYFLFFFKRGRYMHYISWVILFSDQIIPVTVNCFLYIATGISLYRGFSTNTHTGTNIWRRLYIATLIFLLSDVALLYQLFINMTYLYPVNIVFFLLVYLNPLSLVVFFVAVRSNRKAWYDFYVKWINRRQRGQDIIMHERVIREPAERYRAVLDA</sequence>
<comment type="subcellular location">
    <subcellularLocation>
        <location evidence="1">Membrane</location>
        <topology evidence="1">Multi-pass membrane protein</topology>
    </subcellularLocation>
</comment>
<feature type="transmembrane region" description="Helical" evidence="5">
    <location>
        <begin position="204"/>
        <end position="224"/>
    </location>
</feature>
<evidence type="ECO:0000313" key="7">
    <source>
        <dbReference type="EMBL" id="KAJ8721674.1"/>
    </source>
</evidence>
<dbReference type="GO" id="GO:0004930">
    <property type="term" value="F:G protein-coupled receptor activity"/>
    <property type="evidence" value="ECO:0007669"/>
    <property type="project" value="InterPro"/>
</dbReference>
<evidence type="ECO:0000313" key="8">
    <source>
        <dbReference type="Proteomes" id="UP001231518"/>
    </source>
</evidence>
<dbReference type="GO" id="GO:0007166">
    <property type="term" value="P:cell surface receptor signaling pathway"/>
    <property type="evidence" value="ECO:0007669"/>
    <property type="project" value="InterPro"/>
</dbReference>